<feature type="region of interest" description="Disordered" evidence="1">
    <location>
        <begin position="513"/>
        <end position="538"/>
    </location>
</feature>
<accession>A0A7S3UFD4</accession>
<dbReference type="PANTHER" id="PTHR24074">
    <property type="entry name" value="CO-CHAPERONE PROTEIN DJLA"/>
    <property type="match status" value="1"/>
</dbReference>
<dbReference type="SMART" id="SM00271">
    <property type="entry name" value="DnaJ"/>
    <property type="match status" value="1"/>
</dbReference>
<evidence type="ECO:0000256" key="1">
    <source>
        <dbReference type="SAM" id="MobiDB-lite"/>
    </source>
</evidence>
<dbReference type="InterPro" id="IPR050817">
    <property type="entry name" value="DjlA_DnaK_co-chaperone"/>
</dbReference>
<protein>
    <recommendedName>
        <fullName evidence="2">J domain-containing protein</fullName>
    </recommendedName>
</protein>
<dbReference type="PROSITE" id="PS50076">
    <property type="entry name" value="DNAJ_2"/>
    <property type="match status" value="1"/>
</dbReference>
<evidence type="ECO:0000313" key="3">
    <source>
        <dbReference type="EMBL" id="CAE0612902.1"/>
    </source>
</evidence>
<gene>
    <name evidence="3" type="ORF">PSAL00342_LOCUS6801</name>
</gene>
<dbReference type="PRINTS" id="PR00625">
    <property type="entry name" value="JDOMAIN"/>
</dbReference>
<dbReference type="InterPro" id="IPR008978">
    <property type="entry name" value="HSP20-like_chaperone"/>
</dbReference>
<dbReference type="Pfam" id="PF04969">
    <property type="entry name" value="CS"/>
    <property type="match status" value="1"/>
</dbReference>
<dbReference type="AlphaFoldDB" id="A0A7S3UFD4"/>
<dbReference type="SUPFAM" id="SSF46565">
    <property type="entry name" value="Chaperone J-domain"/>
    <property type="match status" value="1"/>
</dbReference>
<organism evidence="3">
    <name type="scientific">Picocystis salinarum</name>
    <dbReference type="NCBI Taxonomy" id="88271"/>
    <lineage>
        <taxon>Eukaryota</taxon>
        <taxon>Viridiplantae</taxon>
        <taxon>Chlorophyta</taxon>
        <taxon>Picocystophyceae</taxon>
        <taxon>Picocystales</taxon>
        <taxon>Picocystaceae</taxon>
        <taxon>Picocystis</taxon>
    </lineage>
</organism>
<feature type="compositionally biased region" description="Basic and acidic residues" evidence="1">
    <location>
        <begin position="428"/>
        <end position="445"/>
    </location>
</feature>
<reference evidence="3" key="1">
    <citation type="submission" date="2021-01" db="EMBL/GenBank/DDBJ databases">
        <authorList>
            <person name="Corre E."/>
            <person name="Pelletier E."/>
            <person name="Niang G."/>
            <person name="Scheremetjew M."/>
            <person name="Finn R."/>
            <person name="Kale V."/>
            <person name="Holt S."/>
            <person name="Cochrane G."/>
            <person name="Meng A."/>
            <person name="Brown T."/>
            <person name="Cohen L."/>
        </authorList>
    </citation>
    <scope>NUCLEOTIDE SEQUENCE</scope>
    <source>
        <strain evidence="3">CCMP1897</strain>
    </source>
</reference>
<evidence type="ECO:0000259" key="2">
    <source>
        <dbReference type="PROSITE" id="PS50076"/>
    </source>
</evidence>
<dbReference type="EMBL" id="HBIS01007789">
    <property type="protein sequence ID" value="CAE0612902.1"/>
    <property type="molecule type" value="Transcribed_RNA"/>
</dbReference>
<sequence length="538" mass="62332">MASRAGSPWDDVEDLEGDVHYRVLGLERKASADDVKKAYRTKARELHPDKGGDPVAFGKVQEAYEVLSDPKKRETYDAWAKDLKFRYVRGVAPRAEGGEGILLDEFERMGISCDPLTQLVITCEVCRRPSTKECWTCGMKICDFCGLKRHWKGSVGLHWPLVNSDHMRERLAKRQFEEKKLEDARRLALEDPNYRNEAELQDIRKFKDAAVKMQENPQRKVTFDMELGRFYMWAQTEAYVYLAVYIPTGYSDKEIILEANERAILIQAEESPPVIDRFLSRGLSLEEPIESFVTDDNRFFTAALPKGKMGEKWDALFEGDPNGIRCLEPPYHIKEHKNEVVMEIVLPFWIDEEDVRLDISEEGFECEVRNTTHLKRSFWQNKSKKGRYQAVDLQECAWSLDEEVSGKDETCKVLLVNFVRPPPTQDEIMYKKGNRDDNQTKPRRDGHQRKGVRFFIEDEDEFGLEDVLQALCFLDSGETFVPPKPWIKDAEPKVIREFALLSPRVKELVEKMLGESEDESEPGDEFYYKSHEAPPTVY</sequence>
<dbReference type="InterPro" id="IPR001623">
    <property type="entry name" value="DnaJ_domain"/>
</dbReference>
<dbReference type="InterPro" id="IPR007052">
    <property type="entry name" value="CS_dom"/>
</dbReference>
<dbReference type="CDD" id="cd06257">
    <property type="entry name" value="DnaJ"/>
    <property type="match status" value="1"/>
</dbReference>
<dbReference type="SUPFAM" id="SSF49764">
    <property type="entry name" value="HSP20-like chaperones"/>
    <property type="match status" value="1"/>
</dbReference>
<dbReference type="InterPro" id="IPR036869">
    <property type="entry name" value="J_dom_sf"/>
</dbReference>
<feature type="region of interest" description="Disordered" evidence="1">
    <location>
        <begin position="426"/>
        <end position="450"/>
    </location>
</feature>
<feature type="domain" description="J" evidence="2">
    <location>
        <begin position="19"/>
        <end position="80"/>
    </location>
</feature>
<dbReference type="Gene3D" id="2.60.40.790">
    <property type="match status" value="1"/>
</dbReference>
<name>A0A7S3UFD4_9CHLO</name>
<dbReference type="Gene3D" id="1.10.287.110">
    <property type="entry name" value="DnaJ domain"/>
    <property type="match status" value="1"/>
</dbReference>
<dbReference type="Pfam" id="PF00226">
    <property type="entry name" value="DnaJ"/>
    <property type="match status" value="1"/>
</dbReference>
<feature type="compositionally biased region" description="Acidic residues" evidence="1">
    <location>
        <begin position="515"/>
        <end position="524"/>
    </location>
</feature>
<proteinExistence type="predicted"/>